<dbReference type="Proteomes" id="UP000245626">
    <property type="component" value="Unassembled WGS sequence"/>
</dbReference>
<accession>A0ACD0NZ77</accession>
<gene>
    <name evidence="1" type="ORF">IE53DRAFT_62126</name>
</gene>
<protein>
    <submittedName>
        <fullName evidence="1">Uncharacterized protein</fullName>
    </submittedName>
</protein>
<evidence type="ECO:0000313" key="1">
    <source>
        <dbReference type="EMBL" id="PWN51145.1"/>
    </source>
</evidence>
<organism evidence="1 2">
    <name type="scientific">Violaceomyces palustris</name>
    <dbReference type="NCBI Taxonomy" id="1673888"/>
    <lineage>
        <taxon>Eukaryota</taxon>
        <taxon>Fungi</taxon>
        <taxon>Dikarya</taxon>
        <taxon>Basidiomycota</taxon>
        <taxon>Ustilaginomycotina</taxon>
        <taxon>Ustilaginomycetes</taxon>
        <taxon>Violaceomycetales</taxon>
        <taxon>Violaceomycetaceae</taxon>
        <taxon>Violaceomyces</taxon>
    </lineage>
</organism>
<proteinExistence type="predicted"/>
<sequence>MNSLHPSLFFSPFSLFSPFTAPFPSSRETGEGEKGRGKKEGEKYKEKCVSEQVGRDRWSHSRPCARARAPLFFFFFCFRKAGWLERMKKKENDQQQLLYLCPSILPPRAPDRVPTQG</sequence>
<keyword evidence="2" id="KW-1185">Reference proteome</keyword>
<reference evidence="1 2" key="1">
    <citation type="journal article" date="2018" name="Mol. Biol. Evol.">
        <title>Broad Genomic Sampling Reveals a Smut Pathogenic Ancestry of the Fungal Clade Ustilaginomycotina.</title>
        <authorList>
            <person name="Kijpornyongpan T."/>
            <person name="Mondo S.J."/>
            <person name="Barry K."/>
            <person name="Sandor L."/>
            <person name="Lee J."/>
            <person name="Lipzen A."/>
            <person name="Pangilinan J."/>
            <person name="LaButti K."/>
            <person name="Hainaut M."/>
            <person name="Henrissat B."/>
            <person name="Grigoriev I.V."/>
            <person name="Spatafora J.W."/>
            <person name="Aime M.C."/>
        </authorList>
    </citation>
    <scope>NUCLEOTIDE SEQUENCE [LARGE SCALE GENOMIC DNA]</scope>
    <source>
        <strain evidence="1 2">SA 807</strain>
    </source>
</reference>
<name>A0ACD0NZ77_9BASI</name>
<dbReference type="EMBL" id="KZ819867">
    <property type="protein sequence ID" value="PWN51145.1"/>
    <property type="molecule type" value="Genomic_DNA"/>
</dbReference>
<evidence type="ECO:0000313" key="2">
    <source>
        <dbReference type="Proteomes" id="UP000245626"/>
    </source>
</evidence>